<dbReference type="Proteomes" id="UP000540191">
    <property type="component" value="Unassembled WGS sequence"/>
</dbReference>
<evidence type="ECO:0000259" key="3">
    <source>
        <dbReference type="SMART" id="SM00014"/>
    </source>
</evidence>
<feature type="transmembrane region" description="Helical" evidence="2">
    <location>
        <begin position="98"/>
        <end position="119"/>
    </location>
</feature>
<keyword evidence="2" id="KW-0472">Membrane</keyword>
<dbReference type="SMART" id="SM00014">
    <property type="entry name" value="acidPPc"/>
    <property type="match status" value="1"/>
</dbReference>
<feature type="transmembrane region" description="Helical" evidence="2">
    <location>
        <begin position="256"/>
        <end position="279"/>
    </location>
</feature>
<dbReference type="InterPro" id="IPR036938">
    <property type="entry name" value="PAP2/HPO_sf"/>
</dbReference>
<sequence>MDLITRHTSPLPPDGHTPADRFRHDDPWRDLGPGGRRPPAGGTRWWPWLFAALLTVAALAAVIRFFVFSPTGQLIEYRAFHLVEQRQNAGPGGTAQQLLTIAPIAVELVAGLAVLHALAVRRRWRAATGVVVALVGANVTTQLLKALLERPDFPNGVPYLAGNSLPSGHTTLAASAAVALVLLAAPRWRGVVAFAGAVFTAVIGAAAYLEAWHRPSDMMAACLTTLAWGLLVAPLVQHDVVGTDEHLRASLRPSLWGALLWTFGLLGTAAAVGLLAATVAVADSGAEPGTLALAAGVGLSAGPVPLHWALLASGLRRDRPRRRG</sequence>
<gene>
    <name evidence="4" type="ORF">HDA30_001299</name>
</gene>
<feature type="transmembrane region" description="Helical" evidence="2">
    <location>
        <begin position="126"/>
        <end position="148"/>
    </location>
</feature>
<feature type="compositionally biased region" description="Basic and acidic residues" evidence="1">
    <location>
        <begin position="17"/>
        <end position="29"/>
    </location>
</feature>
<feature type="transmembrane region" description="Helical" evidence="2">
    <location>
        <begin position="218"/>
        <end position="236"/>
    </location>
</feature>
<organism evidence="4 5">
    <name type="scientific">Micrococcus cohnii</name>
    <dbReference type="NCBI Taxonomy" id="993416"/>
    <lineage>
        <taxon>Bacteria</taxon>
        <taxon>Bacillati</taxon>
        <taxon>Actinomycetota</taxon>
        <taxon>Actinomycetes</taxon>
        <taxon>Micrococcales</taxon>
        <taxon>Micrococcaceae</taxon>
        <taxon>Micrococcus</taxon>
    </lineage>
</organism>
<reference evidence="4 5" key="1">
    <citation type="submission" date="2020-08" db="EMBL/GenBank/DDBJ databases">
        <title>Sequencing the genomes of 1000 actinobacteria strains.</title>
        <authorList>
            <person name="Klenk H.-P."/>
        </authorList>
    </citation>
    <scope>NUCLEOTIDE SEQUENCE [LARGE SCALE GENOMIC DNA]</scope>
    <source>
        <strain evidence="4 5">DSM 23974</strain>
    </source>
</reference>
<feature type="transmembrane region" description="Helical" evidence="2">
    <location>
        <begin position="291"/>
        <end position="315"/>
    </location>
</feature>
<evidence type="ECO:0000256" key="1">
    <source>
        <dbReference type="SAM" id="MobiDB-lite"/>
    </source>
</evidence>
<name>A0A7W7GPE9_9MICC</name>
<proteinExistence type="predicted"/>
<comment type="caution">
    <text evidence="4">The sequence shown here is derived from an EMBL/GenBank/DDBJ whole genome shotgun (WGS) entry which is preliminary data.</text>
</comment>
<keyword evidence="5" id="KW-1185">Reference proteome</keyword>
<dbReference type="SUPFAM" id="SSF48317">
    <property type="entry name" value="Acid phosphatase/Vanadium-dependent haloperoxidase"/>
    <property type="match status" value="1"/>
</dbReference>
<evidence type="ECO:0000313" key="4">
    <source>
        <dbReference type="EMBL" id="MBB4735791.1"/>
    </source>
</evidence>
<dbReference type="AlphaFoldDB" id="A0A7W7GPE9"/>
<keyword evidence="2" id="KW-1133">Transmembrane helix</keyword>
<accession>A0A7W7GPE9</accession>
<dbReference type="Gene3D" id="1.20.144.10">
    <property type="entry name" value="Phosphatidic acid phosphatase type 2/haloperoxidase"/>
    <property type="match status" value="1"/>
</dbReference>
<evidence type="ECO:0000256" key="2">
    <source>
        <dbReference type="SAM" id="Phobius"/>
    </source>
</evidence>
<keyword evidence="2" id="KW-0812">Transmembrane</keyword>
<dbReference type="InterPro" id="IPR000326">
    <property type="entry name" value="PAP2/HPO"/>
</dbReference>
<evidence type="ECO:0000313" key="5">
    <source>
        <dbReference type="Proteomes" id="UP000540191"/>
    </source>
</evidence>
<feature type="domain" description="Phosphatidic acid phosphatase type 2/haloperoxidase" evidence="3">
    <location>
        <begin position="128"/>
        <end position="233"/>
    </location>
</feature>
<dbReference type="RefSeq" id="WP_184241451.1">
    <property type="nucleotide sequence ID" value="NZ_JACHNA010000001.1"/>
</dbReference>
<dbReference type="Pfam" id="PF01569">
    <property type="entry name" value="PAP2"/>
    <property type="match status" value="1"/>
</dbReference>
<feature type="transmembrane region" description="Helical" evidence="2">
    <location>
        <begin position="192"/>
        <end position="212"/>
    </location>
</feature>
<feature type="region of interest" description="Disordered" evidence="1">
    <location>
        <begin position="1"/>
        <end position="36"/>
    </location>
</feature>
<feature type="transmembrane region" description="Helical" evidence="2">
    <location>
        <begin position="168"/>
        <end position="185"/>
    </location>
</feature>
<protein>
    <recommendedName>
        <fullName evidence="3">Phosphatidic acid phosphatase type 2/haloperoxidase domain-containing protein</fullName>
    </recommendedName>
</protein>
<feature type="transmembrane region" description="Helical" evidence="2">
    <location>
        <begin position="45"/>
        <end position="67"/>
    </location>
</feature>
<dbReference type="EMBL" id="JACHNA010000001">
    <property type="protein sequence ID" value="MBB4735791.1"/>
    <property type="molecule type" value="Genomic_DNA"/>
</dbReference>